<dbReference type="PANTHER" id="PTHR30093">
    <property type="entry name" value="GENERAL SECRETION PATHWAY PROTEIN G"/>
    <property type="match status" value="1"/>
</dbReference>
<dbReference type="AlphaFoldDB" id="A0A518IP95"/>
<dbReference type="Proteomes" id="UP000316770">
    <property type="component" value="Chromosome"/>
</dbReference>
<gene>
    <name evidence="2" type="ORF">Mal33_08750</name>
</gene>
<accession>A0A518IP95</accession>
<dbReference type="InterPro" id="IPR045584">
    <property type="entry name" value="Pilin-like"/>
</dbReference>
<keyword evidence="3" id="KW-1185">Reference proteome</keyword>
<sequence length="311" mass="33649">MNISKHRMGFTLVELLVVIAIIGILVGLLLPAVQAAREAARRMQCTNNQKQLGIALHNYHDTHRTFPFGNGGTKSLSGGPGYSAVSLMLPFMEQTPLYDSINFSLPLTDPFNDTARLAEVAGFLCPSDRENPQPQTGGAINYMGNKGSLHLWNDPSQTGIFLSDKSFRFRDITDGTSNTSAFSERLLTDGNNGVSDLRSDVFLGTGDPATPDEAIQMCYATDATNLANQFPLFMGAPWINGQHTYTHVDVPNRRSCGFFPTKATMPASSRHPGGANSGLCDGSVRFISENIDRTLWRAIGTRSGGEITSGL</sequence>
<reference evidence="2 3" key="1">
    <citation type="submission" date="2019-02" db="EMBL/GenBank/DDBJ databases">
        <title>Deep-cultivation of Planctomycetes and their phenomic and genomic characterization uncovers novel biology.</title>
        <authorList>
            <person name="Wiegand S."/>
            <person name="Jogler M."/>
            <person name="Boedeker C."/>
            <person name="Pinto D."/>
            <person name="Vollmers J."/>
            <person name="Rivas-Marin E."/>
            <person name="Kohn T."/>
            <person name="Peeters S.H."/>
            <person name="Heuer A."/>
            <person name="Rast P."/>
            <person name="Oberbeckmann S."/>
            <person name="Bunk B."/>
            <person name="Jeske O."/>
            <person name="Meyerdierks A."/>
            <person name="Storesund J.E."/>
            <person name="Kallscheuer N."/>
            <person name="Luecker S."/>
            <person name="Lage O.M."/>
            <person name="Pohl T."/>
            <person name="Merkel B.J."/>
            <person name="Hornburger P."/>
            <person name="Mueller R.-W."/>
            <person name="Bruemmer F."/>
            <person name="Labrenz M."/>
            <person name="Spormann A.M."/>
            <person name="Op den Camp H."/>
            <person name="Overmann J."/>
            <person name="Amann R."/>
            <person name="Jetten M.S.M."/>
            <person name="Mascher T."/>
            <person name="Medema M.H."/>
            <person name="Devos D.P."/>
            <person name="Kaster A.-K."/>
            <person name="Ovreas L."/>
            <person name="Rohde M."/>
            <person name="Galperin M.Y."/>
            <person name="Jogler C."/>
        </authorList>
    </citation>
    <scope>NUCLEOTIDE SEQUENCE [LARGE SCALE GENOMIC DNA]</scope>
    <source>
        <strain evidence="2 3">Mal33</strain>
    </source>
</reference>
<name>A0A518IP95_9BACT</name>
<evidence type="ECO:0000259" key="1">
    <source>
        <dbReference type="Pfam" id="PF07596"/>
    </source>
</evidence>
<protein>
    <recommendedName>
        <fullName evidence="1">DUF1559 domain-containing protein</fullName>
    </recommendedName>
</protein>
<dbReference type="NCBIfam" id="TIGR02532">
    <property type="entry name" value="IV_pilin_GFxxxE"/>
    <property type="match status" value="1"/>
</dbReference>
<dbReference type="Pfam" id="PF07596">
    <property type="entry name" value="SBP_bac_10"/>
    <property type="match status" value="1"/>
</dbReference>
<dbReference type="InterPro" id="IPR011453">
    <property type="entry name" value="DUF1559"/>
</dbReference>
<dbReference type="Gene3D" id="3.30.700.10">
    <property type="entry name" value="Glycoprotein, Type 4 Pilin"/>
    <property type="match status" value="1"/>
</dbReference>
<dbReference type="InterPro" id="IPR012902">
    <property type="entry name" value="N_methyl_site"/>
</dbReference>
<proteinExistence type="predicted"/>
<evidence type="ECO:0000313" key="2">
    <source>
        <dbReference type="EMBL" id="QDV54909.1"/>
    </source>
</evidence>
<dbReference type="InterPro" id="IPR027558">
    <property type="entry name" value="Pre_pil_HX9DG_C"/>
</dbReference>
<dbReference type="PANTHER" id="PTHR30093:SF2">
    <property type="entry name" value="TYPE II SECRETION SYSTEM PROTEIN H"/>
    <property type="match status" value="1"/>
</dbReference>
<organism evidence="2 3">
    <name type="scientific">Rosistilla oblonga</name>
    <dbReference type="NCBI Taxonomy" id="2527990"/>
    <lineage>
        <taxon>Bacteria</taxon>
        <taxon>Pseudomonadati</taxon>
        <taxon>Planctomycetota</taxon>
        <taxon>Planctomycetia</taxon>
        <taxon>Pirellulales</taxon>
        <taxon>Pirellulaceae</taxon>
        <taxon>Rosistilla</taxon>
    </lineage>
</organism>
<dbReference type="Pfam" id="PF07963">
    <property type="entry name" value="N_methyl"/>
    <property type="match status" value="1"/>
</dbReference>
<dbReference type="RefSeq" id="WP_145282614.1">
    <property type="nucleotide sequence ID" value="NZ_CP036318.1"/>
</dbReference>
<dbReference type="NCBIfam" id="TIGR04294">
    <property type="entry name" value="pre_pil_HX9DG"/>
    <property type="match status" value="1"/>
</dbReference>
<dbReference type="EMBL" id="CP036318">
    <property type="protein sequence ID" value="QDV54909.1"/>
    <property type="molecule type" value="Genomic_DNA"/>
</dbReference>
<dbReference type="SUPFAM" id="SSF54523">
    <property type="entry name" value="Pili subunits"/>
    <property type="match status" value="1"/>
</dbReference>
<feature type="domain" description="DUF1559" evidence="1">
    <location>
        <begin position="34"/>
        <end position="293"/>
    </location>
</feature>
<evidence type="ECO:0000313" key="3">
    <source>
        <dbReference type="Proteomes" id="UP000316770"/>
    </source>
</evidence>